<dbReference type="AlphaFoldDB" id="A0A919CS18"/>
<protein>
    <submittedName>
        <fullName evidence="1">Uncharacterized protein</fullName>
    </submittedName>
</protein>
<accession>A0A919CS18</accession>
<reference evidence="1" key="2">
    <citation type="submission" date="2020-09" db="EMBL/GenBank/DDBJ databases">
        <authorList>
            <person name="Sun Q."/>
            <person name="Kim S."/>
        </authorList>
    </citation>
    <scope>NUCLEOTIDE SEQUENCE</scope>
    <source>
        <strain evidence="1">KCTC 42651</strain>
    </source>
</reference>
<reference evidence="1" key="1">
    <citation type="journal article" date="2014" name="Int. J. Syst. Evol. Microbiol.">
        <title>Complete genome sequence of Corynebacterium casei LMG S-19264T (=DSM 44701T), isolated from a smear-ripened cheese.</title>
        <authorList>
            <consortium name="US DOE Joint Genome Institute (JGI-PGF)"/>
            <person name="Walter F."/>
            <person name="Albersmeier A."/>
            <person name="Kalinowski J."/>
            <person name="Ruckert C."/>
        </authorList>
    </citation>
    <scope>NUCLEOTIDE SEQUENCE</scope>
    <source>
        <strain evidence="1">KCTC 42651</strain>
    </source>
</reference>
<dbReference type="EMBL" id="BMZS01000012">
    <property type="protein sequence ID" value="GHD60599.1"/>
    <property type="molecule type" value="Genomic_DNA"/>
</dbReference>
<gene>
    <name evidence="1" type="ORF">GCM10017083_46700</name>
</gene>
<comment type="caution">
    <text evidence="1">The sequence shown here is derived from an EMBL/GenBank/DDBJ whole genome shotgun (WGS) entry which is preliminary data.</text>
</comment>
<sequence length="121" mass="13690">MDIPAKRPARPVLRLVVDNASRRIGLMPILDVERRLAVIGRELRRPGLTAERRGNLQEMQALLRRELEARPFDPALARRCEHRVRWIERSQFATESARPVTLQGRARAVLSAILPGLVASA</sequence>
<organism evidence="1 2">
    <name type="scientific">Thalassobaculum fulvum</name>
    <dbReference type="NCBI Taxonomy" id="1633335"/>
    <lineage>
        <taxon>Bacteria</taxon>
        <taxon>Pseudomonadati</taxon>
        <taxon>Pseudomonadota</taxon>
        <taxon>Alphaproteobacteria</taxon>
        <taxon>Rhodospirillales</taxon>
        <taxon>Thalassobaculaceae</taxon>
        <taxon>Thalassobaculum</taxon>
    </lineage>
</organism>
<keyword evidence="2" id="KW-1185">Reference proteome</keyword>
<name>A0A919CS18_9PROT</name>
<evidence type="ECO:0000313" key="1">
    <source>
        <dbReference type="EMBL" id="GHD60599.1"/>
    </source>
</evidence>
<dbReference type="RefSeq" id="WP_189994214.1">
    <property type="nucleotide sequence ID" value="NZ_BMZS01000012.1"/>
</dbReference>
<evidence type="ECO:0000313" key="2">
    <source>
        <dbReference type="Proteomes" id="UP000630353"/>
    </source>
</evidence>
<proteinExistence type="predicted"/>
<dbReference type="Proteomes" id="UP000630353">
    <property type="component" value="Unassembled WGS sequence"/>
</dbReference>